<dbReference type="Pfam" id="PF04082">
    <property type="entry name" value="Fungal_trans"/>
    <property type="match status" value="1"/>
</dbReference>
<dbReference type="OrthoDB" id="4456959at2759"/>
<accession>A0A8H7CGS1</accession>
<gene>
    <name evidence="5" type="ORF">MVEN_02232900</name>
</gene>
<dbReference type="PANTHER" id="PTHR46910">
    <property type="entry name" value="TRANSCRIPTION FACTOR PDR1"/>
    <property type="match status" value="1"/>
</dbReference>
<protein>
    <submittedName>
        <fullName evidence="5">Zn(2)-C6 fungal-type domain-containing protein</fullName>
    </submittedName>
</protein>
<organism evidence="5 6">
    <name type="scientific">Mycena venus</name>
    <dbReference type="NCBI Taxonomy" id="2733690"/>
    <lineage>
        <taxon>Eukaryota</taxon>
        <taxon>Fungi</taxon>
        <taxon>Dikarya</taxon>
        <taxon>Basidiomycota</taxon>
        <taxon>Agaricomycotina</taxon>
        <taxon>Agaricomycetes</taxon>
        <taxon>Agaricomycetidae</taxon>
        <taxon>Agaricales</taxon>
        <taxon>Marasmiineae</taxon>
        <taxon>Mycenaceae</taxon>
        <taxon>Mycena</taxon>
    </lineage>
</organism>
<dbReference type="CDD" id="cd12148">
    <property type="entry name" value="fungal_TF_MHR"/>
    <property type="match status" value="1"/>
</dbReference>
<feature type="domain" description="Zn(2)-C6 fungal-type" evidence="4">
    <location>
        <begin position="20"/>
        <end position="49"/>
    </location>
</feature>
<dbReference type="InterPro" id="IPR036864">
    <property type="entry name" value="Zn2-C6_fun-type_DNA-bd_sf"/>
</dbReference>
<dbReference type="InterPro" id="IPR001138">
    <property type="entry name" value="Zn2Cys6_DnaBD"/>
</dbReference>
<proteinExistence type="predicted"/>
<sequence length="755" mass="84178">MSEEERSQNPAPHKRKGHRPCDMCRQKKRRCDGEEPCAHCVKHDFSCTYQQRAIQRKTITAASYVHSLENRLKIVEGLLQDSNIIHTHTTSESTPPDVQGPGVQLVAETFQALSLNNSSNHGFQGKSSQAMLVKAAVDLRSRSASSVPLPTPIAPPSKPWNIKPWEDLPPPHDYSFPPEDLMISLISLYFSNVNVYFPLLHRPTFETAVANNVQLSDEGFARTLLLICALGSRYSDDERVHFTEKPFRTAGWPWFDQVKFTLYGQPTLYDLQAYCLAVQFLERASGPRACWTLVGFGVRLAQDIAAHRGKPRTRTITVEEELEKRAYWIMVLLDTQLSAALGRSIAIQTHDFDLDMPVRCDDEYWKSSPQNTAFCQPKNKPASLIDFFTCQLKLNRILSFALKVLYATNRIKSMIGLNDDTWEERTVVEFDAALSTWLNSVPEHLRWDPVRANNVFFDQSAALYCNYYLTQILIHRPFIPASFPSLTICNNAARALSHVAEVHHRRRPNNPLVFGHVGCTLIIALSKPTSDSQTAIFTAGIVLLLNIWGGNRGGSLQDTDLSDVHRCMGVLRAYAEHWSSAGPLLDTLEQLLNVDHVRASERRNEPSLLATPDSGSGARLSFRRSSQSNDFGVPSPQSVFAWPAYEPTLEIADDAYDMQNYTFGPGEAPAHAPHINIITEAEATSNTGSSLNSVSFQDTVALPPPPTNSAQHQLGGKTPDMHLDTVAFWSAAPNGFEVSDWDLYLSSIGHHDGGT</sequence>
<dbReference type="SMART" id="SM00906">
    <property type="entry name" value="Fungal_trans"/>
    <property type="match status" value="1"/>
</dbReference>
<dbReference type="CDD" id="cd00067">
    <property type="entry name" value="GAL4"/>
    <property type="match status" value="1"/>
</dbReference>
<dbReference type="Proteomes" id="UP000620124">
    <property type="component" value="Unassembled WGS sequence"/>
</dbReference>
<dbReference type="PANTHER" id="PTHR46910:SF38">
    <property type="entry name" value="ZN(2)-C6 FUNGAL-TYPE DOMAIN-CONTAINING PROTEIN"/>
    <property type="match status" value="1"/>
</dbReference>
<dbReference type="GO" id="GO:0003677">
    <property type="term" value="F:DNA binding"/>
    <property type="evidence" value="ECO:0007669"/>
    <property type="project" value="InterPro"/>
</dbReference>
<dbReference type="InterPro" id="IPR050987">
    <property type="entry name" value="AtrR-like"/>
</dbReference>
<keyword evidence="1" id="KW-0479">Metal-binding</keyword>
<dbReference type="Gene3D" id="4.10.240.10">
    <property type="entry name" value="Zn(2)-C6 fungal-type DNA-binding domain"/>
    <property type="match status" value="1"/>
</dbReference>
<keyword evidence="6" id="KW-1185">Reference proteome</keyword>
<evidence type="ECO:0000313" key="6">
    <source>
        <dbReference type="Proteomes" id="UP000620124"/>
    </source>
</evidence>
<evidence type="ECO:0000256" key="1">
    <source>
        <dbReference type="ARBA" id="ARBA00022723"/>
    </source>
</evidence>
<dbReference type="GO" id="GO:0008270">
    <property type="term" value="F:zinc ion binding"/>
    <property type="evidence" value="ECO:0007669"/>
    <property type="project" value="InterPro"/>
</dbReference>
<dbReference type="SMART" id="SM00066">
    <property type="entry name" value="GAL4"/>
    <property type="match status" value="1"/>
</dbReference>
<feature type="region of interest" description="Disordered" evidence="3">
    <location>
        <begin position="1"/>
        <end position="20"/>
    </location>
</feature>
<dbReference type="Pfam" id="PF00172">
    <property type="entry name" value="Zn_clus"/>
    <property type="match status" value="1"/>
</dbReference>
<comment type="caution">
    <text evidence="5">The sequence shown here is derived from an EMBL/GenBank/DDBJ whole genome shotgun (WGS) entry which is preliminary data.</text>
</comment>
<dbReference type="PROSITE" id="PS50048">
    <property type="entry name" value="ZN2_CY6_FUNGAL_2"/>
    <property type="match status" value="1"/>
</dbReference>
<reference evidence="5" key="1">
    <citation type="submission" date="2020-05" db="EMBL/GenBank/DDBJ databases">
        <title>Mycena genomes resolve the evolution of fungal bioluminescence.</title>
        <authorList>
            <person name="Tsai I.J."/>
        </authorList>
    </citation>
    <scope>NUCLEOTIDE SEQUENCE</scope>
    <source>
        <strain evidence="5">CCC161011</strain>
    </source>
</reference>
<feature type="region of interest" description="Disordered" evidence="3">
    <location>
        <begin position="603"/>
        <end position="631"/>
    </location>
</feature>
<dbReference type="AlphaFoldDB" id="A0A8H7CGS1"/>
<dbReference type="GO" id="GO:0006351">
    <property type="term" value="P:DNA-templated transcription"/>
    <property type="evidence" value="ECO:0007669"/>
    <property type="project" value="InterPro"/>
</dbReference>
<keyword evidence="2" id="KW-0539">Nucleus</keyword>
<dbReference type="SUPFAM" id="SSF57701">
    <property type="entry name" value="Zn2/Cys6 DNA-binding domain"/>
    <property type="match status" value="1"/>
</dbReference>
<dbReference type="GO" id="GO:0000981">
    <property type="term" value="F:DNA-binding transcription factor activity, RNA polymerase II-specific"/>
    <property type="evidence" value="ECO:0007669"/>
    <property type="project" value="InterPro"/>
</dbReference>
<evidence type="ECO:0000259" key="4">
    <source>
        <dbReference type="PROSITE" id="PS50048"/>
    </source>
</evidence>
<dbReference type="PROSITE" id="PS00463">
    <property type="entry name" value="ZN2_CY6_FUNGAL_1"/>
    <property type="match status" value="1"/>
</dbReference>
<evidence type="ECO:0000313" key="5">
    <source>
        <dbReference type="EMBL" id="KAF7335771.1"/>
    </source>
</evidence>
<name>A0A8H7CGS1_9AGAR</name>
<dbReference type="InterPro" id="IPR007219">
    <property type="entry name" value="XnlR_reg_dom"/>
</dbReference>
<evidence type="ECO:0000256" key="3">
    <source>
        <dbReference type="SAM" id="MobiDB-lite"/>
    </source>
</evidence>
<dbReference type="EMBL" id="JACAZI010000024">
    <property type="protein sequence ID" value="KAF7335771.1"/>
    <property type="molecule type" value="Genomic_DNA"/>
</dbReference>
<evidence type="ECO:0000256" key="2">
    <source>
        <dbReference type="ARBA" id="ARBA00023242"/>
    </source>
</evidence>